<evidence type="ECO:0000313" key="1">
    <source>
        <dbReference type="EMBL" id="QOT80376.1"/>
    </source>
</evidence>
<protein>
    <recommendedName>
        <fullName evidence="3">LicD family protein</fullName>
    </recommendedName>
</protein>
<name>A0A643G154_9BURK</name>
<dbReference type="EMBL" id="CP062804">
    <property type="protein sequence ID" value="QOT80376.1"/>
    <property type="molecule type" value="Genomic_DNA"/>
</dbReference>
<dbReference type="AlphaFoldDB" id="A0A643G154"/>
<organism evidence="1 2">
    <name type="scientific">Cupriavidus basilensis</name>
    <dbReference type="NCBI Taxonomy" id="68895"/>
    <lineage>
        <taxon>Bacteria</taxon>
        <taxon>Pseudomonadati</taxon>
        <taxon>Pseudomonadota</taxon>
        <taxon>Betaproteobacteria</taxon>
        <taxon>Burkholderiales</taxon>
        <taxon>Burkholderiaceae</taxon>
        <taxon>Cupriavidus</taxon>
    </lineage>
</organism>
<evidence type="ECO:0000313" key="2">
    <source>
        <dbReference type="Proteomes" id="UP000397656"/>
    </source>
</evidence>
<dbReference type="Proteomes" id="UP000397656">
    <property type="component" value="Chromosome 2"/>
</dbReference>
<gene>
    <name evidence="1" type="ORF">F7R26_023280</name>
</gene>
<reference evidence="1 2" key="1">
    <citation type="submission" date="2020-10" db="EMBL/GenBank/DDBJ databases">
        <title>Complete genome sequence of Cupriavidus basilensis CCUG 49340T.</title>
        <authorList>
            <person name="Salva-Serra F."/>
            <person name="Donoso R.A."/>
            <person name="Cho K.H."/>
            <person name="Yoo J.A."/>
            <person name="Lee K."/>
            <person name="Yoon S.-H."/>
            <person name="Perez-Pantoja D."/>
            <person name="Moore E.R.B."/>
        </authorList>
    </citation>
    <scope>NUCLEOTIDE SEQUENCE [LARGE SCALE GENOMIC DNA]</scope>
    <source>
        <strain evidence="2">CCUG 49340</strain>
    </source>
</reference>
<dbReference type="RefSeq" id="WP_150984243.1">
    <property type="nucleotide sequence ID" value="NZ_CP062804.1"/>
</dbReference>
<accession>A0A643G154</accession>
<evidence type="ECO:0008006" key="3">
    <source>
        <dbReference type="Google" id="ProtNLM"/>
    </source>
</evidence>
<dbReference type="GeneID" id="98403859"/>
<sequence length="353" mass="38714">MAAQQSTSGPCAAAEFNALSQRLQAGGVIPPDDIRRWCHLGLELGQPGLVQTVCQNLLAAPDVHPALRPYWLFFLGGALLHQRRVEDGVLALREALEALCVAPLIYNPQPVMRHLADPQIEALLWQALAQLAAGGVRAFAHAGTLLGLVRENRLLPFDKDLDLGLLVEELPAAHQILTRHGWQRPPQVFPIDNMATYHHPARDVVLDLCGLAPQADGASLLGGFWINHGMPASHQRVTRFPGPLRLERHAGPAGEVWRLQDPVTWLEAFYGKAWRLPDPAFDTIIGAHNLVGFSALTQWYAYSRITNACLNGYWEKALRLTHLVLERHTPEDGLLLRIASILGGHIAGARPAG</sequence>
<proteinExistence type="predicted"/>